<accession>A0A841EYB2</accession>
<dbReference type="PANTHER" id="PTHR34183">
    <property type="entry name" value="ENDOLYTIC PEPTIDOGLYCAN TRANSGLYCOSYLASE RLPA"/>
    <property type="match status" value="1"/>
</dbReference>
<dbReference type="GO" id="GO:0071555">
    <property type="term" value="P:cell wall organization"/>
    <property type="evidence" value="ECO:0007669"/>
    <property type="project" value="UniProtKB-KW"/>
</dbReference>
<dbReference type="SUPFAM" id="SSF50685">
    <property type="entry name" value="Barwin-like endoglucanases"/>
    <property type="match status" value="1"/>
</dbReference>
<dbReference type="HAMAP" id="MF_02071">
    <property type="entry name" value="RlpA"/>
    <property type="match status" value="1"/>
</dbReference>
<dbReference type="InterPro" id="IPR036908">
    <property type="entry name" value="RlpA-like_sf"/>
</dbReference>
<keyword evidence="7" id="KW-0378">Hydrolase</keyword>
<comment type="caution">
    <text evidence="7">The sequence shown here is derived from an EMBL/GenBank/DDBJ whole genome shotgun (WGS) entry which is preliminary data.</text>
</comment>
<dbReference type="RefSeq" id="WP_184135484.1">
    <property type="nucleotide sequence ID" value="NZ_JACHKT010000024.1"/>
</dbReference>
<dbReference type="PANTHER" id="PTHR34183:SF1">
    <property type="entry name" value="ENDOLYTIC PEPTIDOGLYCAN TRANSGLYCOSYLASE RLPA"/>
    <property type="match status" value="1"/>
</dbReference>
<dbReference type="EC" id="4.2.2.-" evidence="3"/>
<feature type="region of interest" description="Disordered" evidence="5">
    <location>
        <begin position="188"/>
        <end position="209"/>
    </location>
</feature>
<evidence type="ECO:0000256" key="3">
    <source>
        <dbReference type="HAMAP-Rule" id="MF_02071"/>
    </source>
</evidence>
<dbReference type="GO" id="GO:0000270">
    <property type="term" value="P:peptidoglycan metabolic process"/>
    <property type="evidence" value="ECO:0007669"/>
    <property type="project" value="UniProtKB-UniRule"/>
</dbReference>
<name>A0A841EYB2_9BACT</name>
<evidence type="ECO:0000313" key="7">
    <source>
        <dbReference type="EMBL" id="MBB6004471.1"/>
    </source>
</evidence>
<keyword evidence="8" id="KW-1185">Reference proteome</keyword>
<keyword evidence="7" id="KW-0449">Lipoprotein</keyword>
<evidence type="ECO:0000256" key="5">
    <source>
        <dbReference type="SAM" id="MobiDB-lite"/>
    </source>
</evidence>
<dbReference type="Proteomes" id="UP000524404">
    <property type="component" value="Unassembled WGS sequence"/>
</dbReference>
<dbReference type="InterPro" id="IPR034718">
    <property type="entry name" value="RlpA"/>
</dbReference>
<dbReference type="InterPro" id="IPR012997">
    <property type="entry name" value="RplA"/>
</dbReference>
<keyword evidence="1 3" id="KW-0456">Lyase</keyword>
<organism evidence="7 8">
    <name type="scientific">Arcicella rosea</name>
    <dbReference type="NCBI Taxonomy" id="502909"/>
    <lineage>
        <taxon>Bacteria</taxon>
        <taxon>Pseudomonadati</taxon>
        <taxon>Bacteroidota</taxon>
        <taxon>Cytophagia</taxon>
        <taxon>Cytophagales</taxon>
        <taxon>Flectobacillaceae</taxon>
        <taxon>Arcicella</taxon>
    </lineage>
</organism>
<reference evidence="7 8" key="1">
    <citation type="submission" date="2020-08" db="EMBL/GenBank/DDBJ databases">
        <title>Functional genomics of gut bacteria from endangered species of beetles.</title>
        <authorList>
            <person name="Carlos-Shanley C."/>
        </authorList>
    </citation>
    <scope>NUCLEOTIDE SEQUENCE [LARGE SCALE GENOMIC DNA]</scope>
    <source>
        <strain evidence="7 8">S00070</strain>
    </source>
</reference>
<dbReference type="Pfam" id="PF03330">
    <property type="entry name" value="DPBB_1"/>
    <property type="match status" value="1"/>
</dbReference>
<dbReference type="InterPro" id="IPR009009">
    <property type="entry name" value="RlpA-like_DPBB"/>
</dbReference>
<proteinExistence type="inferred from homology"/>
<dbReference type="EMBL" id="JACHKT010000024">
    <property type="protein sequence ID" value="MBB6004471.1"/>
    <property type="molecule type" value="Genomic_DNA"/>
</dbReference>
<evidence type="ECO:0000256" key="2">
    <source>
        <dbReference type="ARBA" id="ARBA00023316"/>
    </source>
</evidence>
<evidence type="ECO:0000256" key="4">
    <source>
        <dbReference type="RuleBase" id="RU003495"/>
    </source>
</evidence>
<dbReference type="AlphaFoldDB" id="A0A841EYB2"/>
<comment type="function">
    <text evidence="3">Lytic transglycosylase with a strong preference for naked glycan strands that lack stem peptides.</text>
</comment>
<feature type="domain" description="RlpA-like protein double-psi beta-barrel" evidence="6">
    <location>
        <begin position="35"/>
        <end position="116"/>
    </location>
</feature>
<dbReference type="Gene3D" id="2.40.40.10">
    <property type="entry name" value="RlpA-like domain"/>
    <property type="match status" value="1"/>
</dbReference>
<evidence type="ECO:0000259" key="6">
    <source>
        <dbReference type="Pfam" id="PF03330"/>
    </source>
</evidence>
<evidence type="ECO:0000256" key="1">
    <source>
        <dbReference type="ARBA" id="ARBA00023239"/>
    </source>
</evidence>
<comment type="similarity">
    <text evidence="3 4">Belongs to the RlpA family.</text>
</comment>
<sequence>MSKPLLGIIITLCIFCSVGHGQKLGDESYGISSFYAQYFYQKPTSTGEILQRNQYTAAHMTLPFGTMVEVTNLANKRFVIVRINDRGPFKPGRIIDLTENPAKWLKMTNKGLTKVRLKVVGFDGDIMLEPYDSLRLVAPPHFEPKFYQNTKLKYHRYYRLKKNWQKRKYPNLKHRRLKVNSYLRKLSKQKIKAKKEAQKTKVIPPKKSK</sequence>
<dbReference type="GO" id="GO:0016787">
    <property type="term" value="F:hydrolase activity"/>
    <property type="evidence" value="ECO:0007669"/>
    <property type="project" value="UniProtKB-KW"/>
</dbReference>
<dbReference type="CDD" id="cd22268">
    <property type="entry name" value="DPBB_RlpA-like"/>
    <property type="match status" value="1"/>
</dbReference>
<protein>
    <recommendedName>
        <fullName evidence="3">Probable endolytic peptidoglycan transglycosylase RlpA</fullName>
        <ecNumber evidence="3">4.2.2.-</ecNumber>
    </recommendedName>
</protein>
<evidence type="ECO:0000313" key="8">
    <source>
        <dbReference type="Proteomes" id="UP000524404"/>
    </source>
</evidence>
<gene>
    <name evidence="3" type="primary">rlpA</name>
    <name evidence="7" type="ORF">HNP25_003134</name>
</gene>
<keyword evidence="2 3" id="KW-0961">Cell wall biogenesis/degradation</keyword>
<dbReference type="NCBIfam" id="TIGR00413">
    <property type="entry name" value="rlpA"/>
    <property type="match status" value="1"/>
</dbReference>
<dbReference type="GO" id="GO:0008932">
    <property type="term" value="F:lytic endotransglycosylase activity"/>
    <property type="evidence" value="ECO:0007669"/>
    <property type="project" value="UniProtKB-UniRule"/>
</dbReference>